<feature type="transmembrane region" description="Helical" evidence="5">
    <location>
        <begin position="200"/>
        <end position="218"/>
    </location>
</feature>
<evidence type="ECO:0000256" key="5">
    <source>
        <dbReference type="SAM" id="Phobius"/>
    </source>
</evidence>
<evidence type="ECO:0000256" key="4">
    <source>
        <dbReference type="ARBA" id="ARBA00023136"/>
    </source>
</evidence>
<evidence type="ECO:0000313" key="8">
    <source>
        <dbReference type="Proteomes" id="UP000673383"/>
    </source>
</evidence>
<accession>A0A1E3EF73</accession>
<feature type="transmembrane region" description="Helical" evidence="5">
    <location>
        <begin position="334"/>
        <end position="356"/>
    </location>
</feature>
<evidence type="ECO:0000256" key="3">
    <source>
        <dbReference type="ARBA" id="ARBA00022989"/>
    </source>
</evidence>
<dbReference type="RefSeq" id="WP_069279517.1">
    <property type="nucleotide sequence ID" value="NZ_JAFICZ010000001.1"/>
</dbReference>
<dbReference type="eggNOG" id="COG3307">
    <property type="taxonomic scope" value="Bacteria"/>
</dbReference>
<feature type="transmembrane region" description="Helical" evidence="5">
    <location>
        <begin position="52"/>
        <end position="72"/>
    </location>
</feature>
<evidence type="ECO:0000256" key="1">
    <source>
        <dbReference type="ARBA" id="ARBA00004141"/>
    </source>
</evidence>
<dbReference type="InterPro" id="IPR007016">
    <property type="entry name" value="O-antigen_ligase-rel_domated"/>
</dbReference>
<feature type="transmembrane region" description="Helical" evidence="5">
    <location>
        <begin position="106"/>
        <end position="125"/>
    </location>
</feature>
<feature type="transmembrane region" description="Helical" evidence="5">
    <location>
        <begin position="393"/>
        <end position="413"/>
    </location>
</feature>
<protein>
    <submittedName>
        <fullName evidence="7">O-antigen ligase</fullName>
    </submittedName>
</protein>
<dbReference type="OrthoDB" id="4391260at2"/>
<dbReference type="EMBL" id="JAFICZ010000001">
    <property type="protein sequence ID" value="MBP1294926.1"/>
    <property type="molecule type" value="Genomic_DNA"/>
</dbReference>
<dbReference type="AlphaFoldDB" id="A0A1E3EF73"/>
<keyword evidence="4 5" id="KW-0472">Membrane</keyword>
<comment type="subcellular location">
    <subcellularLocation>
        <location evidence="1">Membrane</location>
        <topology evidence="1">Multi-pass membrane protein</topology>
    </subcellularLocation>
</comment>
<feature type="transmembrane region" description="Helical" evidence="5">
    <location>
        <begin position="248"/>
        <end position="266"/>
    </location>
</feature>
<feature type="transmembrane region" description="Helical" evidence="5">
    <location>
        <begin position="368"/>
        <end position="387"/>
    </location>
</feature>
<feature type="domain" description="O-antigen ligase-related" evidence="6">
    <location>
        <begin position="207"/>
        <end position="349"/>
    </location>
</feature>
<keyword evidence="7" id="KW-0436">Ligase</keyword>
<sequence length="429" mass="47356">MDGRAIDGSIWQAPGVGAENFARAVVGWSITINVIMSMGTFHAALLPTELTLVQQAVALLMWGVLIYASLFIRPCLRLALNLDTLVIVAFYAFATISVLWTNLGVAALMKAAALVITTLGAFCMITRVDIDDIVTSATRGLFVLIAASALCAVILPDIGIDQTWMHKGQWQGVFESKQTLGFAGAYLMFFACYRKITGQGWLPFLVTFVLASTCVMLSESRGAGTLSLVACALLLTSLWSVRCMQVYAILPSVMCVAAALLILYFYTTGYDSIHAFDTTIDFTERTFIWQYAISHFDDAPLFGFGINGFWTNPAIYDYFNQNHGWVLDNYHNGYIAILVETGFLGYFLFTASVFLFSYKVLCLIAGRAIDRLHCALIIGFVFLNCQTNFTETVFLRSTMFTSVLLIAFFLAICRPVPSSCAQPREPERP</sequence>
<feature type="transmembrane region" description="Helical" evidence="5">
    <location>
        <begin position="21"/>
        <end position="46"/>
    </location>
</feature>
<reference evidence="7" key="1">
    <citation type="submission" date="2021-02" db="EMBL/GenBank/DDBJ databases">
        <title>Genomic Encyclopedia of Type Strains, Phase IV (KMG-V): Genome sequencing to study the core and pangenomes of soil and plant-associated prokaryotes.</title>
        <authorList>
            <person name="Whitman W."/>
        </authorList>
    </citation>
    <scope>NUCLEOTIDE SEQUENCE</scope>
    <source>
        <strain evidence="7">USDA 406</strain>
    </source>
</reference>
<feature type="transmembrane region" description="Helical" evidence="5">
    <location>
        <begin position="137"/>
        <end position="156"/>
    </location>
</feature>
<evidence type="ECO:0000256" key="2">
    <source>
        <dbReference type="ARBA" id="ARBA00022692"/>
    </source>
</evidence>
<keyword evidence="3 5" id="KW-1133">Transmembrane helix</keyword>
<organism evidence="7 8">
    <name type="scientific">Bradyrhizobium elkanii</name>
    <dbReference type="NCBI Taxonomy" id="29448"/>
    <lineage>
        <taxon>Bacteria</taxon>
        <taxon>Pseudomonadati</taxon>
        <taxon>Pseudomonadota</taxon>
        <taxon>Alphaproteobacteria</taxon>
        <taxon>Hyphomicrobiales</taxon>
        <taxon>Nitrobacteraceae</taxon>
        <taxon>Bradyrhizobium</taxon>
    </lineage>
</organism>
<dbReference type="InterPro" id="IPR051533">
    <property type="entry name" value="WaaL-like"/>
</dbReference>
<evidence type="ECO:0000313" key="7">
    <source>
        <dbReference type="EMBL" id="MBP1294926.1"/>
    </source>
</evidence>
<feature type="transmembrane region" description="Helical" evidence="5">
    <location>
        <begin position="79"/>
        <end position="100"/>
    </location>
</feature>
<gene>
    <name evidence="7" type="ORF">JOH49_004679</name>
</gene>
<name>A0A1E3EF73_BRAEL</name>
<dbReference type="Pfam" id="PF04932">
    <property type="entry name" value="Wzy_C"/>
    <property type="match status" value="1"/>
</dbReference>
<dbReference type="GO" id="GO:0016874">
    <property type="term" value="F:ligase activity"/>
    <property type="evidence" value="ECO:0007669"/>
    <property type="project" value="UniProtKB-KW"/>
</dbReference>
<proteinExistence type="predicted"/>
<feature type="transmembrane region" description="Helical" evidence="5">
    <location>
        <begin position="224"/>
        <end position="241"/>
    </location>
</feature>
<dbReference type="Proteomes" id="UP000673383">
    <property type="component" value="Unassembled WGS sequence"/>
</dbReference>
<dbReference type="PANTHER" id="PTHR37422">
    <property type="entry name" value="TEICHURONIC ACID BIOSYNTHESIS PROTEIN TUAE"/>
    <property type="match status" value="1"/>
</dbReference>
<keyword evidence="2 5" id="KW-0812">Transmembrane</keyword>
<dbReference type="PANTHER" id="PTHR37422:SF13">
    <property type="entry name" value="LIPOPOLYSACCHARIDE BIOSYNTHESIS PROTEIN PA4999-RELATED"/>
    <property type="match status" value="1"/>
</dbReference>
<feature type="transmembrane region" description="Helical" evidence="5">
    <location>
        <begin position="176"/>
        <end position="193"/>
    </location>
</feature>
<dbReference type="GO" id="GO:0016020">
    <property type="term" value="C:membrane"/>
    <property type="evidence" value="ECO:0007669"/>
    <property type="project" value="UniProtKB-SubCell"/>
</dbReference>
<evidence type="ECO:0000259" key="6">
    <source>
        <dbReference type="Pfam" id="PF04932"/>
    </source>
</evidence>
<comment type="caution">
    <text evidence="7">The sequence shown here is derived from an EMBL/GenBank/DDBJ whole genome shotgun (WGS) entry which is preliminary data.</text>
</comment>